<feature type="transmembrane region" description="Helical" evidence="5">
    <location>
        <begin position="126"/>
        <end position="147"/>
    </location>
</feature>
<dbReference type="InterPro" id="IPR036259">
    <property type="entry name" value="MFS_trans_sf"/>
</dbReference>
<dbReference type="AlphaFoldDB" id="A0A2V2N5I0"/>
<dbReference type="InterPro" id="IPR020846">
    <property type="entry name" value="MFS_dom"/>
</dbReference>
<dbReference type="InterPro" id="IPR011701">
    <property type="entry name" value="MFS"/>
</dbReference>
<gene>
    <name evidence="7" type="ORF">DK846_05875</name>
</gene>
<feature type="transmembrane region" description="Helical" evidence="5">
    <location>
        <begin position="70"/>
        <end position="90"/>
    </location>
</feature>
<feature type="domain" description="Major facilitator superfamily (MFS) profile" evidence="6">
    <location>
        <begin position="36"/>
        <end position="485"/>
    </location>
</feature>
<dbReference type="RefSeq" id="WP_109968011.1">
    <property type="nucleotide sequence ID" value="NZ_CP176093.1"/>
</dbReference>
<evidence type="ECO:0000256" key="2">
    <source>
        <dbReference type="ARBA" id="ARBA00022692"/>
    </source>
</evidence>
<dbReference type="Proteomes" id="UP000245657">
    <property type="component" value="Unassembled WGS sequence"/>
</dbReference>
<feature type="transmembrane region" description="Helical" evidence="5">
    <location>
        <begin position="291"/>
        <end position="309"/>
    </location>
</feature>
<dbReference type="OrthoDB" id="117970at2157"/>
<evidence type="ECO:0000259" key="6">
    <source>
        <dbReference type="PROSITE" id="PS50850"/>
    </source>
</evidence>
<dbReference type="Gene3D" id="1.20.1250.20">
    <property type="entry name" value="MFS general substrate transporter like domains"/>
    <property type="match status" value="1"/>
</dbReference>
<dbReference type="GO" id="GO:0005886">
    <property type="term" value="C:plasma membrane"/>
    <property type="evidence" value="ECO:0007669"/>
    <property type="project" value="TreeGrafter"/>
</dbReference>
<name>A0A2V2N5I0_9EURY</name>
<feature type="transmembrane region" description="Helical" evidence="5">
    <location>
        <begin position="102"/>
        <end position="120"/>
    </location>
</feature>
<keyword evidence="4 5" id="KW-0472">Membrane</keyword>
<feature type="transmembrane region" description="Helical" evidence="5">
    <location>
        <begin position="355"/>
        <end position="376"/>
    </location>
</feature>
<feature type="transmembrane region" description="Helical" evidence="5">
    <location>
        <begin position="227"/>
        <end position="247"/>
    </location>
</feature>
<keyword evidence="3 5" id="KW-1133">Transmembrane helix</keyword>
<feature type="transmembrane region" description="Helical" evidence="5">
    <location>
        <begin position="466"/>
        <end position="484"/>
    </location>
</feature>
<dbReference type="EMBL" id="QGMY01000005">
    <property type="protein sequence ID" value="PWR73006.1"/>
    <property type="molecule type" value="Genomic_DNA"/>
</dbReference>
<keyword evidence="8" id="KW-1185">Reference proteome</keyword>
<evidence type="ECO:0000313" key="7">
    <source>
        <dbReference type="EMBL" id="PWR73006.1"/>
    </source>
</evidence>
<dbReference type="SUPFAM" id="SSF103473">
    <property type="entry name" value="MFS general substrate transporter"/>
    <property type="match status" value="1"/>
</dbReference>
<comment type="subcellular location">
    <subcellularLocation>
        <location evidence="1">Membrane</location>
        <topology evidence="1">Multi-pass membrane protein</topology>
    </subcellularLocation>
</comment>
<sequence>MGIRKVKPYGLDHCMPEPPDFQDGQSMLPYHRRVFLVPVLALIVLIVMSGEAMLTAALPQIAHDFVAPGVFNSWILPMVLLVGAAGAPFIGTAGDRFGRRKLLLLCLFIYIFGLFLGLVADTIVVLLLSRAMQGIGIACFPLAYALVRDNLPERESDVGIGILSAMYGAGMFVGVIIGSFMTELFSWRTTYLALIPAALFLILLTIRFIPGTRPEMPDRIDTQGLDWWGFITLLSALFLGLVSLSLPDSGQEVLRIICGALALCLALVFFRIELKTKRPLVDIRMAAKRPALLLLGIGTLTLFLFMMLLQEMPFLIQSSTGLGMSAGFVGLVLMPGTLSDMISGPLTGRLVLSRGVRPACILGSVLLVLASGFLLAGIPSLLVLAVVWMLFSAGMSVTTTACIIAYISFFPPSRTAEATGLVQSVQTIGAMVGPVITGVVLAQATVSSIKNGSVWSEPASFTFTHLHGVALVFSLIILLCSALIKTRSERDSGPANTTVP</sequence>
<feature type="transmembrane region" description="Helical" evidence="5">
    <location>
        <begin position="34"/>
        <end position="58"/>
    </location>
</feature>
<proteinExistence type="predicted"/>
<feature type="transmembrane region" description="Helical" evidence="5">
    <location>
        <begin position="382"/>
        <end position="407"/>
    </location>
</feature>
<evidence type="ECO:0000256" key="4">
    <source>
        <dbReference type="ARBA" id="ARBA00023136"/>
    </source>
</evidence>
<accession>A0A2V2N5I0</accession>
<reference evidence="7 8" key="1">
    <citation type="submission" date="2018-05" db="EMBL/GenBank/DDBJ databases">
        <title>Draft genome of Methanospirillum lacunae Ki8-1.</title>
        <authorList>
            <person name="Dueholm M.S."/>
            <person name="Nielsen P.H."/>
            <person name="Bakmann L.F."/>
            <person name="Otzen D.E."/>
        </authorList>
    </citation>
    <scope>NUCLEOTIDE SEQUENCE [LARGE SCALE GENOMIC DNA]</scope>
    <source>
        <strain evidence="7 8">Ki8-1</strain>
    </source>
</reference>
<comment type="caution">
    <text evidence="7">The sequence shown here is derived from an EMBL/GenBank/DDBJ whole genome shotgun (WGS) entry which is preliminary data.</text>
</comment>
<dbReference type="PANTHER" id="PTHR23501">
    <property type="entry name" value="MAJOR FACILITATOR SUPERFAMILY"/>
    <property type="match status" value="1"/>
</dbReference>
<keyword evidence="2 5" id="KW-0812">Transmembrane</keyword>
<feature type="transmembrane region" description="Helical" evidence="5">
    <location>
        <begin position="428"/>
        <end position="446"/>
    </location>
</feature>
<evidence type="ECO:0000256" key="5">
    <source>
        <dbReference type="SAM" id="Phobius"/>
    </source>
</evidence>
<dbReference type="Gene3D" id="1.20.1720.10">
    <property type="entry name" value="Multidrug resistance protein D"/>
    <property type="match status" value="1"/>
</dbReference>
<protein>
    <recommendedName>
        <fullName evidence="6">Major facilitator superfamily (MFS) profile domain-containing protein</fullName>
    </recommendedName>
</protein>
<evidence type="ECO:0000256" key="3">
    <source>
        <dbReference type="ARBA" id="ARBA00022989"/>
    </source>
</evidence>
<dbReference type="PROSITE" id="PS50850">
    <property type="entry name" value="MFS"/>
    <property type="match status" value="1"/>
</dbReference>
<dbReference type="Pfam" id="PF07690">
    <property type="entry name" value="MFS_1"/>
    <property type="match status" value="1"/>
</dbReference>
<evidence type="ECO:0000256" key="1">
    <source>
        <dbReference type="ARBA" id="ARBA00004141"/>
    </source>
</evidence>
<feature type="transmembrane region" description="Helical" evidence="5">
    <location>
        <begin position="253"/>
        <end position="270"/>
    </location>
</feature>
<organism evidence="7 8">
    <name type="scientific">Methanospirillum lacunae</name>
    <dbReference type="NCBI Taxonomy" id="668570"/>
    <lineage>
        <taxon>Archaea</taxon>
        <taxon>Methanobacteriati</taxon>
        <taxon>Methanobacteriota</taxon>
        <taxon>Stenosarchaea group</taxon>
        <taxon>Methanomicrobia</taxon>
        <taxon>Methanomicrobiales</taxon>
        <taxon>Methanospirillaceae</taxon>
        <taxon>Methanospirillum</taxon>
    </lineage>
</organism>
<evidence type="ECO:0000313" key="8">
    <source>
        <dbReference type="Proteomes" id="UP000245657"/>
    </source>
</evidence>
<dbReference type="PRINTS" id="PR01036">
    <property type="entry name" value="TCRTETB"/>
</dbReference>
<feature type="transmembrane region" description="Helical" evidence="5">
    <location>
        <begin position="159"/>
        <end position="181"/>
    </location>
</feature>
<dbReference type="GO" id="GO:0022857">
    <property type="term" value="F:transmembrane transporter activity"/>
    <property type="evidence" value="ECO:0007669"/>
    <property type="project" value="InterPro"/>
</dbReference>
<dbReference type="GeneID" id="97548939"/>
<feature type="transmembrane region" description="Helical" evidence="5">
    <location>
        <begin position="187"/>
        <end position="206"/>
    </location>
</feature>